<dbReference type="GO" id="GO:0044281">
    <property type="term" value="P:small molecule metabolic process"/>
    <property type="evidence" value="ECO:0007669"/>
    <property type="project" value="UniProtKB-ARBA"/>
</dbReference>
<dbReference type="InterPro" id="IPR036663">
    <property type="entry name" value="Fumarylacetoacetase_C_sf"/>
</dbReference>
<keyword evidence="6" id="KW-1185">Reference proteome</keyword>
<evidence type="ECO:0000256" key="1">
    <source>
        <dbReference type="ARBA" id="ARBA00010211"/>
    </source>
</evidence>
<dbReference type="PANTHER" id="PTHR42796">
    <property type="entry name" value="FUMARYLACETOACETATE HYDROLASE DOMAIN-CONTAINING PROTEIN 2A-RELATED"/>
    <property type="match status" value="1"/>
</dbReference>
<dbReference type="SUPFAM" id="SSF56529">
    <property type="entry name" value="FAH"/>
    <property type="match status" value="1"/>
</dbReference>
<dbReference type="STRING" id="1123062.SAMN02745775_104213"/>
<sequence>MRWIKFTAEGRTAYGILEGDRIAEVAGDPFAGYETTSRRHDLAAVKIEVPLIPRTFYAAGLNYVEHVIEGAKKRGETPNIPTKADIGYRAVNALIAHGENVVIPADAGEKIHYEGEIVAVIGKKAKNLSEAEALSCVMGWTIGNDVSERTWQKNDRTFWRGKNTDTFKPMGPWIDTDFDMEAATTNVRLNGEIRTSFATGHMLFSTAHFISVMTRYLTLWPGDVIWLGTDGVSPDLKHGDVVDVEITGLGNLRNTFVREGL</sequence>
<evidence type="ECO:0000259" key="4">
    <source>
        <dbReference type="Pfam" id="PF10370"/>
    </source>
</evidence>
<organism evidence="5 6">
    <name type="scientific">Falsiroseomonas stagni DSM 19981</name>
    <dbReference type="NCBI Taxonomy" id="1123062"/>
    <lineage>
        <taxon>Bacteria</taxon>
        <taxon>Pseudomonadati</taxon>
        <taxon>Pseudomonadota</taxon>
        <taxon>Alphaproteobacteria</taxon>
        <taxon>Acetobacterales</taxon>
        <taxon>Roseomonadaceae</taxon>
        <taxon>Falsiroseomonas</taxon>
    </lineage>
</organism>
<protein>
    <submittedName>
        <fullName evidence="5">2-keto-4-pentenoate hydratase/2-oxohepta-3-ene-1,7-dioic acid hydratase (Catechol pathway)</fullName>
    </submittedName>
</protein>
<dbReference type="Pfam" id="PF01557">
    <property type="entry name" value="FAA_hydrolase"/>
    <property type="match status" value="1"/>
</dbReference>
<feature type="domain" description="Fumarylacetoacetase-like C-terminal" evidence="3">
    <location>
        <begin position="56"/>
        <end position="257"/>
    </location>
</feature>
<name>A0A1I4AXM6_9PROT</name>
<dbReference type="Proteomes" id="UP000199473">
    <property type="component" value="Unassembled WGS sequence"/>
</dbReference>
<dbReference type="Pfam" id="PF10370">
    <property type="entry name" value="Rv2993c-like_N"/>
    <property type="match status" value="1"/>
</dbReference>
<evidence type="ECO:0000256" key="2">
    <source>
        <dbReference type="ARBA" id="ARBA00022723"/>
    </source>
</evidence>
<dbReference type="RefSeq" id="WP_092960241.1">
    <property type="nucleotide sequence ID" value="NZ_FOSQ01000004.1"/>
</dbReference>
<evidence type="ECO:0000313" key="5">
    <source>
        <dbReference type="EMBL" id="SFK60439.1"/>
    </source>
</evidence>
<evidence type="ECO:0000313" key="6">
    <source>
        <dbReference type="Proteomes" id="UP000199473"/>
    </source>
</evidence>
<dbReference type="EMBL" id="FOSQ01000004">
    <property type="protein sequence ID" value="SFK60439.1"/>
    <property type="molecule type" value="Genomic_DNA"/>
</dbReference>
<dbReference type="Gene3D" id="3.90.850.10">
    <property type="entry name" value="Fumarylacetoacetase-like, C-terminal domain"/>
    <property type="match status" value="1"/>
</dbReference>
<dbReference type="GO" id="GO:0003824">
    <property type="term" value="F:catalytic activity"/>
    <property type="evidence" value="ECO:0007669"/>
    <property type="project" value="InterPro"/>
</dbReference>
<dbReference type="PANTHER" id="PTHR42796:SF4">
    <property type="entry name" value="FUMARYLACETOACETATE HYDROLASE DOMAIN-CONTAINING PROTEIN 2A"/>
    <property type="match status" value="1"/>
</dbReference>
<evidence type="ECO:0000259" key="3">
    <source>
        <dbReference type="Pfam" id="PF01557"/>
    </source>
</evidence>
<accession>A0A1I4AXM6</accession>
<dbReference type="AlphaFoldDB" id="A0A1I4AXM6"/>
<dbReference type="InterPro" id="IPR051121">
    <property type="entry name" value="FAH"/>
</dbReference>
<dbReference type="OrthoDB" id="5197601at2"/>
<comment type="similarity">
    <text evidence="1">Belongs to the FAH family.</text>
</comment>
<reference evidence="5 6" key="1">
    <citation type="submission" date="2016-10" db="EMBL/GenBank/DDBJ databases">
        <authorList>
            <person name="de Groot N.N."/>
        </authorList>
    </citation>
    <scope>NUCLEOTIDE SEQUENCE [LARGE SCALE GENOMIC DNA]</scope>
    <source>
        <strain evidence="5 6">DSM 19981</strain>
    </source>
</reference>
<proteinExistence type="inferred from homology"/>
<dbReference type="GO" id="GO:0046872">
    <property type="term" value="F:metal ion binding"/>
    <property type="evidence" value="ECO:0007669"/>
    <property type="project" value="UniProtKB-KW"/>
</dbReference>
<feature type="domain" description="Rv2993c-like N-terminal" evidence="4">
    <location>
        <begin position="1"/>
        <end position="49"/>
    </location>
</feature>
<gene>
    <name evidence="5" type="ORF">SAMN02745775_104213</name>
</gene>
<keyword evidence="2" id="KW-0479">Metal-binding</keyword>
<dbReference type="InterPro" id="IPR018833">
    <property type="entry name" value="Rv2993c-like_N"/>
</dbReference>
<dbReference type="InterPro" id="IPR011234">
    <property type="entry name" value="Fumarylacetoacetase-like_C"/>
</dbReference>
<dbReference type="Gene3D" id="2.30.30.370">
    <property type="entry name" value="FAH"/>
    <property type="match status" value="1"/>
</dbReference>